<dbReference type="InterPro" id="IPR003593">
    <property type="entry name" value="AAA+_ATPase"/>
</dbReference>
<dbReference type="InterPro" id="IPR027417">
    <property type="entry name" value="P-loop_NTPase"/>
</dbReference>
<reference evidence="3" key="2">
    <citation type="submission" date="2023-05" db="EMBL/GenBank/DDBJ databases">
        <authorList>
            <consortium name="Lawrence Berkeley National Laboratory"/>
            <person name="Steindorff A."/>
            <person name="Hensen N."/>
            <person name="Bonometti L."/>
            <person name="Westerberg I."/>
            <person name="Brannstrom I.O."/>
            <person name="Guillou S."/>
            <person name="Cros-Aarteil S."/>
            <person name="Calhoun S."/>
            <person name="Haridas S."/>
            <person name="Kuo A."/>
            <person name="Mondo S."/>
            <person name="Pangilinan J."/>
            <person name="Riley R."/>
            <person name="Labutti K."/>
            <person name="Andreopoulos B."/>
            <person name="Lipzen A."/>
            <person name="Chen C."/>
            <person name="Yanf M."/>
            <person name="Daum C."/>
            <person name="Ng V."/>
            <person name="Clum A."/>
            <person name="Ohm R."/>
            <person name="Martin F."/>
            <person name="Silar P."/>
            <person name="Natvig D."/>
            <person name="Lalanne C."/>
            <person name="Gautier V."/>
            <person name="Ament-Velasquez S.L."/>
            <person name="Kruys A."/>
            <person name="Hutchinson M.I."/>
            <person name="Powell A.J."/>
            <person name="Barry K."/>
            <person name="Miller A.N."/>
            <person name="Grigoriev I.V."/>
            <person name="Debuchy R."/>
            <person name="Gladieux P."/>
            <person name="Thoren M.H."/>
            <person name="Johannesson H."/>
        </authorList>
    </citation>
    <scope>NUCLEOTIDE SEQUENCE</scope>
    <source>
        <strain evidence="3">CBS 892.96</strain>
    </source>
</reference>
<evidence type="ECO:0000256" key="1">
    <source>
        <dbReference type="SAM" id="MobiDB-lite"/>
    </source>
</evidence>
<name>A0AAN6W1V6_9PEZI</name>
<feature type="region of interest" description="Disordered" evidence="1">
    <location>
        <begin position="1"/>
        <end position="22"/>
    </location>
</feature>
<dbReference type="PROSITE" id="PS00028">
    <property type="entry name" value="ZINC_FINGER_C2H2_1"/>
    <property type="match status" value="1"/>
</dbReference>
<dbReference type="EMBL" id="MU866396">
    <property type="protein sequence ID" value="KAK4172752.1"/>
    <property type="molecule type" value="Genomic_DNA"/>
</dbReference>
<feature type="domain" description="C2H2-type" evidence="2">
    <location>
        <begin position="453"/>
        <end position="476"/>
    </location>
</feature>
<dbReference type="PANTHER" id="PTHR35391:SF5">
    <property type="entry name" value="DUF6590 DOMAIN-CONTAINING PROTEIN"/>
    <property type="match status" value="1"/>
</dbReference>
<gene>
    <name evidence="3" type="ORF">QBC36DRAFT_337198</name>
</gene>
<dbReference type="SMART" id="SM00382">
    <property type="entry name" value="AAA"/>
    <property type="match status" value="1"/>
</dbReference>
<keyword evidence="4" id="KW-1185">Reference proteome</keyword>
<evidence type="ECO:0000259" key="2">
    <source>
        <dbReference type="PROSITE" id="PS00028"/>
    </source>
</evidence>
<proteinExistence type="predicted"/>
<dbReference type="SUPFAM" id="SSF48452">
    <property type="entry name" value="TPR-like"/>
    <property type="match status" value="1"/>
</dbReference>
<feature type="region of interest" description="Disordered" evidence="1">
    <location>
        <begin position="593"/>
        <end position="617"/>
    </location>
</feature>
<protein>
    <recommendedName>
        <fullName evidence="2">C2H2-type domain-containing protein</fullName>
    </recommendedName>
</protein>
<dbReference type="Gene3D" id="3.40.50.300">
    <property type="entry name" value="P-loop containing nucleotide triphosphate hydrolases"/>
    <property type="match status" value="1"/>
</dbReference>
<dbReference type="Pfam" id="PF25000">
    <property type="entry name" value="DUF7779"/>
    <property type="match status" value="1"/>
</dbReference>
<dbReference type="Proteomes" id="UP001302321">
    <property type="component" value="Unassembled WGS sequence"/>
</dbReference>
<dbReference type="PANTHER" id="PTHR35391">
    <property type="entry name" value="C2H2-TYPE DOMAIN-CONTAINING PROTEIN-RELATED"/>
    <property type="match status" value="1"/>
</dbReference>
<dbReference type="SUPFAM" id="SSF52540">
    <property type="entry name" value="P-loop containing nucleoside triphosphate hydrolases"/>
    <property type="match status" value="1"/>
</dbReference>
<sequence length="1442" mass="164258">MESPTQDEVGVGGWKAHRETESQKVRAKAPLAAQFEDCAQALRQLHLAIASDSSDGALGDLVERCLNRLTAWGHDTGASSRRLDHSLRRATKPLSSTLMLLKGLHESIVNATESLPTVFDEFGVRPQRNKLAPPLSAALAPSSEQQKTQELLEILGLEDQDPDDSNTQRYLVEAEDILDDLADLQPTLLDPFDDVEAELPPDCSQQENLDRVYASQVFSKAPNFLIERLVAANQRRRRYIYDLRRQAINNAGHIGGTPPGITTAGVGLLRPALPNKARVGSSVNRVRGYRKAPTPSGSEVGASRAILSTIGRTFVLSHKPINEQESVTSLTPSTIGRTSVFSHKPINEQESVTSFPSTGLDNDDDIQPPEPPVNITDAKKLPFSCHYCRFEVPLEHGKTKMSWDDWLAHLYLDLQPYICTFEGCSRAQKLFGVKQEWFQHELDYHRTRQAWYCGSAGCDREFETQPLFEEHLQVTHSKIVASNPQLLDLLVNRSQRPSLQYLPTPQHECPMCGSLYKENWADWKDHIAFHFEQFALFALGHDDGENVVDEEEDKVRKELVHDYVEHSQLYVPSVQNEEPVPREAPPTAIQRSVMPDESNDLQSFIDSSAGGEKRGRKGAERDWVEAYINKEAQGEPALEDDSLTIHESFETSYVNVPKRNTEFVGRDGDLQHLDDLLSKFGNICVMSGRGGIGKTATAVEYARRSDRKFETVIWVEAEDQGGLADRYNYIGSKIFQPKPDNQDSTSYMLEIRAMLGRLEKPWLLIFDNVEAWDDISRYIPRNLPKTRGSILITTRDQALIRMDTSTDSLPPERGLHRIELGPLTPDEGAKFLIVAIDPIWTSFDKLSSHDDYDQAVGIAEKVKRLPLALIMVAGYLKTSRATLDDFMEIWDEKAAFLATQKGHKALATEVDSSLDMLWEIGISELGVPARNLLEILAFLDPENIQKDLLVGDHTEDHLKFLNETQAMQYKRMIRALEGRKLIEVRATEDGRESYRIHRELQRKIVIDVGLQLKFDSAMRKATRLVRKRFPKAPTEQTPAPENRKLCKEYMPHISSLYRAFEEGERTFPGFERLEELADLFYDAGFYIWDSQAEGHNSLELLDAAERIHNTKHPSTDRMSPRRADIHCISGLLRYTMGCQEREETRRRLELARDIRKYVFVQSRTKENDVLLQNAATDYGLVLLNQYEFEQAEKIFEHCLEHYREWDTEDNIPFEYSKYYYNMGVVRMCQERLEESIQFLHRSVELVESAFGKDTQYWDNYFMLACAIRQAGGKDNYQRSLDMHLEIREARLNSAGKHSKGAILSTFAVGGMYVLLNDLPKAIMYLEECIELGIISNWTPEALGRARLHLACVYRQEGIKEQEANEMERQAMVVLDELSEYAAAWFEGIDEPLMTYDDLQATDEGRYIGRMLLRLLWARKRGEKGITFYLDLKGEDVTMKTGL</sequence>
<comment type="caution">
    <text evidence="3">The sequence shown here is derived from an EMBL/GenBank/DDBJ whole genome shotgun (WGS) entry which is preliminary data.</text>
</comment>
<organism evidence="3 4">
    <name type="scientific">Triangularia setosa</name>
    <dbReference type="NCBI Taxonomy" id="2587417"/>
    <lineage>
        <taxon>Eukaryota</taxon>
        <taxon>Fungi</taxon>
        <taxon>Dikarya</taxon>
        <taxon>Ascomycota</taxon>
        <taxon>Pezizomycotina</taxon>
        <taxon>Sordariomycetes</taxon>
        <taxon>Sordariomycetidae</taxon>
        <taxon>Sordariales</taxon>
        <taxon>Podosporaceae</taxon>
        <taxon>Triangularia</taxon>
    </lineage>
</organism>
<dbReference type="Pfam" id="PF00931">
    <property type="entry name" value="NB-ARC"/>
    <property type="match status" value="1"/>
</dbReference>
<evidence type="ECO:0000313" key="3">
    <source>
        <dbReference type="EMBL" id="KAK4172752.1"/>
    </source>
</evidence>
<evidence type="ECO:0000313" key="4">
    <source>
        <dbReference type="Proteomes" id="UP001302321"/>
    </source>
</evidence>
<dbReference type="InterPro" id="IPR002182">
    <property type="entry name" value="NB-ARC"/>
</dbReference>
<reference evidence="3" key="1">
    <citation type="journal article" date="2023" name="Mol. Phylogenet. Evol.">
        <title>Genome-scale phylogeny and comparative genomics of the fungal order Sordariales.</title>
        <authorList>
            <person name="Hensen N."/>
            <person name="Bonometti L."/>
            <person name="Westerberg I."/>
            <person name="Brannstrom I.O."/>
            <person name="Guillou S."/>
            <person name="Cros-Aarteil S."/>
            <person name="Calhoun S."/>
            <person name="Haridas S."/>
            <person name="Kuo A."/>
            <person name="Mondo S."/>
            <person name="Pangilinan J."/>
            <person name="Riley R."/>
            <person name="LaButti K."/>
            <person name="Andreopoulos B."/>
            <person name="Lipzen A."/>
            <person name="Chen C."/>
            <person name="Yan M."/>
            <person name="Daum C."/>
            <person name="Ng V."/>
            <person name="Clum A."/>
            <person name="Steindorff A."/>
            <person name="Ohm R.A."/>
            <person name="Martin F."/>
            <person name="Silar P."/>
            <person name="Natvig D.O."/>
            <person name="Lalanne C."/>
            <person name="Gautier V."/>
            <person name="Ament-Velasquez S.L."/>
            <person name="Kruys A."/>
            <person name="Hutchinson M.I."/>
            <person name="Powell A.J."/>
            <person name="Barry K."/>
            <person name="Miller A.N."/>
            <person name="Grigoriev I.V."/>
            <person name="Debuchy R."/>
            <person name="Gladieux P."/>
            <person name="Hiltunen Thoren M."/>
            <person name="Johannesson H."/>
        </authorList>
    </citation>
    <scope>NUCLEOTIDE SEQUENCE</scope>
    <source>
        <strain evidence="3">CBS 892.96</strain>
    </source>
</reference>
<dbReference type="InterPro" id="IPR013087">
    <property type="entry name" value="Znf_C2H2_type"/>
</dbReference>
<dbReference type="InterPro" id="IPR056681">
    <property type="entry name" value="DUF7779"/>
</dbReference>
<dbReference type="SMART" id="SM00355">
    <property type="entry name" value="ZnF_C2H2"/>
    <property type="match status" value="3"/>
</dbReference>
<dbReference type="GO" id="GO:0043531">
    <property type="term" value="F:ADP binding"/>
    <property type="evidence" value="ECO:0007669"/>
    <property type="project" value="InterPro"/>
</dbReference>
<dbReference type="InterPro" id="IPR011990">
    <property type="entry name" value="TPR-like_helical_dom_sf"/>
</dbReference>
<dbReference type="Gene3D" id="1.25.40.10">
    <property type="entry name" value="Tetratricopeptide repeat domain"/>
    <property type="match status" value="1"/>
</dbReference>
<accession>A0AAN6W1V6</accession>